<keyword evidence="3" id="KW-1185">Reference proteome</keyword>
<sequence length="95" mass="10946">MEDTPESVLKPPDNNGKPKPSHEKDAKVKKNDDDDDLGSEKKDLEPKEKEQRAEMIKKWASAVMMSTPQQLTKEYKAVGNIVRYKYLSPMARERK</sequence>
<dbReference type="InParanoid" id="Q19630"/>
<gene>
    <name evidence="2" type="ORF">CELE_F20B6.6</name>
    <name evidence="2 4" type="ORF">F20B6.6</name>
</gene>
<dbReference type="AGR" id="WB:WBGene00017630"/>
<dbReference type="eggNOG" id="KOG0789">
    <property type="taxonomic scope" value="Eukaryota"/>
</dbReference>
<dbReference type="WormBase" id="F20B6.6">
    <property type="protein sequence ID" value="CE53301"/>
    <property type="gene ID" value="WBGene00017630"/>
</dbReference>
<name>Q19630_CAEEL</name>
<feature type="region of interest" description="Disordered" evidence="1">
    <location>
        <begin position="1"/>
        <end position="53"/>
    </location>
</feature>
<dbReference type="EMBL" id="BX284606">
    <property type="protein sequence ID" value="CCD69759.2"/>
    <property type="molecule type" value="Genomic_DNA"/>
</dbReference>
<organism evidence="2 3">
    <name type="scientific">Caenorhabditis elegans</name>
    <dbReference type="NCBI Taxonomy" id="6239"/>
    <lineage>
        <taxon>Eukaryota</taxon>
        <taxon>Metazoa</taxon>
        <taxon>Ecdysozoa</taxon>
        <taxon>Nematoda</taxon>
        <taxon>Chromadorea</taxon>
        <taxon>Rhabditida</taxon>
        <taxon>Rhabditina</taxon>
        <taxon>Rhabditomorpha</taxon>
        <taxon>Rhabditoidea</taxon>
        <taxon>Rhabditidae</taxon>
        <taxon>Peloderinae</taxon>
        <taxon>Caenorhabditis</taxon>
    </lineage>
</organism>
<evidence type="ECO:0000256" key="1">
    <source>
        <dbReference type="SAM" id="MobiDB-lite"/>
    </source>
</evidence>
<dbReference type="HOGENOM" id="CLU_1788584_0_0_1"/>
<dbReference type="AlphaFoldDB" id="Q19630"/>
<evidence type="ECO:0000313" key="4">
    <source>
        <dbReference type="WormBase" id="F20B6.6"/>
    </source>
</evidence>
<protein>
    <submittedName>
        <fullName evidence="2">Tyrosine-protein phosphatase domain-containing protein</fullName>
    </submittedName>
</protein>
<dbReference type="PIR" id="T34230">
    <property type="entry name" value="T34230"/>
</dbReference>
<accession>Q19630</accession>
<dbReference type="PaxDb" id="6239-F20B6.6"/>
<reference evidence="2 3" key="1">
    <citation type="journal article" date="1998" name="Science">
        <title>Genome sequence of the nematode C. elegans: a platform for investigating biology.</title>
        <authorList>
            <consortium name="The C. elegans sequencing consortium"/>
            <person name="Sulson J.E."/>
            <person name="Waterston R."/>
        </authorList>
    </citation>
    <scope>NUCLEOTIDE SEQUENCE [LARGE SCALE GENOMIC DNA]</scope>
    <source>
        <strain evidence="2 3">Bristol N2</strain>
    </source>
</reference>
<evidence type="ECO:0000313" key="3">
    <source>
        <dbReference type="Proteomes" id="UP000001940"/>
    </source>
</evidence>
<evidence type="ECO:0000313" key="2">
    <source>
        <dbReference type="EMBL" id="CCD69759.2"/>
    </source>
</evidence>
<proteinExistence type="predicted"/>
<dbReference type="Bgee" id="WBGene00017630">
    <property type="expression patterns" value="Expressed in pharyngeal muscle cell (C elegans) and 1 other cell type or tissue"/>
</dbReference>
<dbReference type="Proteomes" id="UP000001940">
    <property type="component" value="Chromosome X"/>
</dbReference>
<feature type="compositionally biased region" description="Basic and acidic residues" evidence="1">
    <location>
        <begin position="20"/>
        <end position="53"/>
    </location>
</feature>
<dbReference type="PhylomeDB" id="Q19630"/>
<dbReference type="UCSC" id="F20B6.6">
    <property type="organism name" value="c. elegans"/>
</dbReference>